<protein>
    <submittedName>
        <fullName evidence="4">Tail protein</fullName>
    </submittedName>
</protein>
<comment type="caution">
    <text evidence="4">The sequence shown here is derived from an EMBL/GenBank/DDBJ whole genome shotgun (WGS) entry which is preliminary data.</text>
</comment>
<dbReference type="EMBL" id="SRHE01000353">
    <property type="protein sequence ID" value="TWW09193.1"/>
    <property type="molecule type" value="Genomic_DNA"/>
</dbReference>
<keyword evidence="5" id="KW-1185">Reference proteome</keyword>
<dbReference type="Pfam" id="PF04984">
    <property type="entry name" value="Phage_sheath_1"/>
    <property type="match status" value="1"/>
</dbReference>
<gene>
    <name evidence="4" type="ORF">E3A20_16780</name>
</gene>
<evidence type="ECO:0000259" key="3">
    <source>
        <dbReference type="Pfam" id="PF17482"/>
    </source>
</evidence>
<reference evidence="4 5" key="2">
    <citation type="submission" date="2019-08" db="EMBL/GenBank/DDBJ databases">
        <authorList>
            <person name="Henke P."/>
        </authorList>
    </citation>
    <scope>NUCLEOTIDE SEQUENCE [LARGE SCALE GENOMIC DNA]</scope>
    <source>
        <strain evidence="4">Phe10_nw2017</strain>
    </source>
</reference>
<dbReference type="PANTHER" id="PTHR35861">
    <property type="match status" value="1"/>
</dbReference>
<dbReference type="Proteomes" id="UP000321083">
    <property type="component" value="Unassembled WGS sequence"/>
</dbReference>
<dbReference type="Gene3D" id="3.40.50.11780">
    <property type="match status" value="2"/>
</dbReference>
<accession>A0A5C6M4S1</accession>
<evidence type="ECO:0000313" key="5">
    <source>
        <dbReference type="Proteomes" id="UP000321083"/>
    </source>
</evidence>
<name>A0A5C6M4S1_9PLAN</name>
<proteinExistence type="inferred from homology"/>
<comment type="similarity">
    <text evidence="1">Belongs to the myoviridae tail sheath protein family.</text>
</comment>
<sequence length="679" mass="74207">MAVAVSYPGVYIDEFAPGAPIQAAGTNIAAFLGPMLKGPVVYPKGPIKEPMKVTSWDQFKAFFGARPSPGFFTWYSVRGFFENGGTACYVYRVTNARYAHAVIGNGVQDLADVYAIDAGLITTQILVDIKKPPTPLLPDGTTLFQAIATASKVDGSEITIDEIATTGKPADARQFRVGDWVVVSVGGQPLGRPARVRSVTPGKMIIDERYGTGITSAEVKLVYIQGGDIRVEVPGKIDDLPPDALAIGTTLQFSGPMFSGPNNTDTQVVDGTRVEQLTSQFRTYRLTLRDGFRTQVDPTQVVPVTSITFHVEISQGGSPLRFNHLAADPASNRYYVDQINRAMHLVRIIAKDPMPFVSPDGLVPSFNPVSVQAESKEEKLPELTDNDFIEGLNDLRRLADVRLVSAPDGYPREPGITPRITSAVQAAMISHSELMGDRFAVIDAKPDLQLFGAGSIETQRGSLDSQRGYAALYYPWVRVNAAGNGPPLLVPPSGHVCGLMARVDNTKGVFKAPANEILQGTIGVERTMTDAEHGLLNLQGINIIRVFREGGRPYVYGARTTATDLNWNYVNVRRLFLFLEKSIQTGIRWAVFEPSNKSLWDKLRHTISAFLATQWKAGALFGDSPKDAYYVRIDDTLNPFEEQRQGRLNIEIGIRPTYPAEFIIVRIGIWQGGSDVSEG</sequence>
<dbReference type="InterPro" id="IPR020287">
    <property type="entry name" value="Tail_sheath_C"/>
</dbReference>
<evidence type="ECO:0000256" key="1">
    <source>
        <dbReference type="ARBA" id="ARBA00008005"/>
    </source>
</evidence>
<feature type="domain" description="Tail sheath protein C-terminal" evidence="3">
    <location>
        <begin position="564"/>
        <end position="667"/>
    </location>
</feature>
<feature type="domain" description="Tail sheath protein subtilisin-like" evidence="2">
    <location>
        <begin position="417"/>
        <end position="561"/>
    </location>
</feature>
<dbReference type="InterPro" id="IPR035089">
    <property type="entry name" value="Phage_sheath_subtilisin"/>
</dbReference>
<dbReference type="PANTHER" id="PTHR35861:SF1">
    <property type="entry name" value="PHAGE TAIL SHEATH PROTEIN"/>
    <property type="match status" value="1"/>
</dbReference>
<evidence type="ECO:0000259" key="2">
    <source>
        <dbReference type="Pfam" id="PF04984"/>
    </source>
</evidence>
<evidence type="ECO:0000313" key="4">
    <source>
        <dbReference type="EMBL" id="TWW09193.1"/>
    </source>
</evidence>
<dbReference type="AlphaFoldDB" id="A0A5C6M4S1"/>
<dbReference type="InterPro" id="IPR052042">
    <property type="entry name" value="Tail_sheath_structural"/>
</dbReference>
<organism evidence="4 5">
    <name type="scientific">Planctomyces bekefii</name>
    <dbReference type="NCBI Taxonomy" id="1653850"/>
    <lineage>
        <taxon>Bacteria</taxon>
        <taxon>Pseudomonadati</taxon>
        <taxon>Planctomycetota</taxon>
        <taxon>Planctomycetia</taxon>
        <taxon>Planctomycetales</taxon>
        <taxon>Planctomycetaceae</taxon>
        <taxon>Planctomyces</taxon>
    </lineage>
</organism>
<reference evidence="4 5" key="1">
    <citation type="submission" date="2019-08" db="EMBL/GenBank/DDBJ databases">
        <title>100 year-old enigma solved: identification of Planctomyces bekefii, the type genus and species of the phylum Planctomycetes.</title>
        <authorList>
            <person name="Svetlana D.N."/>
            <person name="Overmann J."/>
        </authorList>
    </citation>
    <scope>NUCLEOTIDE SEQUENCE [LARGE SCALE GENOMIC DNA]</scope>
    <source>
        <strain evidence="4">Phe10_nw2017</strain>
    </source>
</reference>
<dbReference type="Pfam" id="PF17482">
    <property type="entry name" value="Phage_sheath_1C"/>
    <property type="match status" value="1"/>
</dbReference>